<dbReference type="EMBL" id="JBJKFK010003842">
    <property type="protein sequence ID" value="KAL3309505.1"/>
    <property type="molecule type" value="Genomic_DNA"/>
</dbReference>
<sequence>MTFVAASQENVPILAIGTSDNVAIRPMEGPMRIIQQLDWLIPEWDSERGTFKVTILDVTKLSGRTLTCMSRGSQGYGKMTDKTEFKFVRLEKPQPVTPQEATTRVGVLVDDQAYTSNLDLNCSFQSTTAGADLLLAWFKVSHTWRDRFEKVITELLPLYIIIIYMLFSTALLH</sequence>
<keyword evidence="3" id="KW-1185">Reference proteome</keyword>
<dbReference type="Proteomes" id="UP001626550">
    <property type="component" value="Unassembled WGS sequence"/>
</dbReference>
<proteinExistence type="predicted"/>
<keyword evidence="1" id="KW-0472">Membrane</keyword>
<reference evidence="2 3" key="1">
    <citation type="submission" date="2024-11" db="EMBL/GenBank/DDBJ databases">
        <title>Adaptive evolution of stress response genes in parasites aligns with host niche diversity.</title>
        <authorList>
            <person name="Hahn C."/>
            <person name="Resl P."/>
        </authorList>
    </citation>
    <scope>NUCLEOTIDE SEQUENCE [LARGE SCALE GENOMIC DNA]</scope>
    <source>
        <strain evidence="2">EGGRZ-B1_66</strain>
        <tissue evidence="2">Body</tissue>
    </source>
</reference>
<comment type="caution">
    <text evidence="2">The sequence shown here is derived from an EMBL/GenBank/DDBJ whole genome shotgun (WGS) entry which is preliminary data.</text>
</comment>
<name>A0ABD2PQN5_9PLAT</name>
<gene>
    <name evidence="2" type="ORF">Ciccas_011950</name>
</gene>
<accession>A0ABD2PQN5</accession>
<evidence type="ECO:0000313" key="2">
    <source>
        <dbReference type="EMBL" id="KAL3309505.1"/>
    </source>
</evidence>
<dbReference type="AlphaFoldDB" id="A0ABD2PQN5"/>
<organism evidence="2 3">
    <name type="scientific">Cichlidogyrus casuarinus</name>
    <dbReference type="NCBI Taxonomy" id="1844966"/>
    <lineage>
        <taxon>Eukaryota</taxon>
        <taxon>Metazoa</taxon>
        <taxon>Spiralia</taxon>
        <taxon>Lophotrochozoa</taxon>
        <taxon>Platyhelminthes</taxon>
        <taxon>Monogenea</taxon>
        <taxon>Monopisthocotylea</taxon>
        <taxon>Dactylogyridea</taxon>
        <taxon>Ancyrocephalidae</taxon>
        <taxon>Cichlidogyrus</taxon>
    </lineage>
</organism>
<evidence type="ECO:0000256" key="1">
    <source>
        <dbReference type="SAM" id="Phobius"/>
    </source>
</evidence>
<protein>
    <submittedName>
        <fullName evidence="2">Uncharacterized protein</fullName>
    </submittedName>
</protein>
<feature type="transmembrane region" description="Helical" evidence="1">
    <location>
        <begin position="155"/>
        <end position="172"/>
    </location>
</feature>
<evidence type="ECO:0000313" key="3">
    <source>
        <dbReference type="Proteomes" id="UP001626550"/>
    </source>
</evidence>
<keyword evidence="1" id="KW-1133">Transmembrane helix</keyword>
<keyword evidence="1" id="KW-0812">Transmembrane</keyword>